<gene>
    <name evidence="1" type="ORF">HICON_10750</name>
</gene>
<protein>
    <recommendedName>
        <fullName evidence="3">DUF2184 domain-containing protein</fullName>
    </recommendedName>
</protein>
<evidence type="ECO:0000313" key="2">
    <source>
        <dbReference type="Proteomes" id="UP000006797"/>
    </source>
</evidence>
<dbReference type="InterPro" id="IPR020049">
    <property type="entry name" value="Major_capsid-like"/>
</dbReference>
<evidence type="ECO:0000313" key="1">
    <source>
        <dbReference type="EMBL" id="CBY86539.1"/>
    </source>
</evidence>
<dbReference type="EMBL" id="FQ670204">
    <property type="protein sequence ID" value="CBY86539.1"/>
    <property type="molecule type" value="Genomic_DNA"/>
</dbReference>
<accession>A0AAV2U3A4</accession>
<dbReference type="KEGG" id="hil:HICON_10750"/>
<dbReference type="RefSeq" id="WP_013525595.1">
    <property type="nucleotide sequence ID" value="NC_014922.1"/>
</dbReference>
<reference evidence="1 2" key="1">
    <citation type="journal article" date="2012" name="Emerg. Infect. Dis.">
        <title>Lineage-specific Virulence Determinants of Haemophilus influenzae Biogroup aegyptius.</title>
        <authorList>
            <person name="Strouts F.R."/>
            <person name="Power P."/>
            <person name="Croucher N.J."/>
            <person name="Corton N."/>
            <person name="van Tonder A."/>
            <person name="Quail M.A."/>
            <person name="Langford P.R."/>
            <person name="Hudson M.J."/>
            <person name="Parkhill J."/>
            <person name="Kroll J.S."/>
            <person name="Bentley S.D."/>
        </authorList>
    </citation>
    <scope>NUCLEOTIDE SEQUENCE [LARGE SCALE GENOMIC DNA]</scope>
    <source>
        <strain evidence="1 2">F3047</strain>
    </source>
</reference>
<name>A0AAV2U3A4_HAEIF</name>
<dbReference type="Gene3D" id="3.30.2400.30">
    <property type="match status" value="1"/>
</dbReference>
<organism evidence="1 2">
    <name type="scientific">Haemophilus influenzae F3047</name>
    <dbReference type="NCBI Taxonomy" id="935897"/>
    <lineage>
        <taxon>Bacteria</taxon>
        <taxon>Pseudomonadati</taxon>
        <taxon>Pseudomonadota</taxon>
        <taxon>Gammaproteobacteria</taxon>
        <taxon>Pasteurellales</taxon>
        <taxon>Pasteurellaceae</taxon>
        <taxon>Haemophilus</taxon>
    </lineage>
</organism>
<dbReference type="AlphaFoldDB" id="A0AAV2U3A4"/>
<sequence>MFNDALSENLGLFYWRKIMTDIRQDAFELNAINTCLNAVGVFNQDAGLFTQRQLEFVRNKIYEEKLPGMNGLSLVPVSSEAPEWAETVTERIYDMVGMAKVIANYADDLPRADVAMTERAVKVKNIGAAYGYNLQELKAAAANQTDLPSSKARAARRAVEVKMNEIALLGDKEFGLNGFINHPNLGETSVTGSWKTATADAVLADLDNLHDTVVLQSKGVHQPTHLLLSLTDYQTLSSKYMNTADKVDVLTFFKRKHPNLTIQGLWELEKAGTGNKNLAICYEKSLDNLTLETPQDFTQLPAQERNLELVVNCVARVGGVFLRYPLSATKAEI</sequence>
<dbReference type="Proteomes" id="UP000006797">
    <property type="component" value="Chromosome"/>
</dbReference>
<dbReference type="PIRSF" id="PIRSF029202">
    <property type="entry name" value="UCP029202"/>
    <property type="match status" value="1"/>
</dbReference>
<proteinExistence type="predicted"/>
<dbReference type="Pfam" id="PF09950">
    <property type="entry name" value="Major_capside"/>
    <property type="match status" value="1"/>
</dbReference>
<evidence type="ECO:0008006" key="3">
    <source>
        <dbReference type="Google" id="ProtNLM"/>
    </source>
</evidence>